<dbReference type="NCBIfam" id="TIGR00398">
    <property type="entry name" value="metG"/>
    <property type="match status" value="1"/>
</dbReference>
<dbReference type="InterPro" id="IPR009080">
    <property type="entry name" value="tRNAsynth_Ia_anticodon-bd"/>
</dbReference>
<dbReference type="CDD" id="cd00814">
    <property type="entry name" value="MetRS_core"/>
    <property type="match status" value="1"/>
</dbReference>
<dbReference type="Pfam" id="PF19303">
    <property type="entry name" value="Anticodon_3"/>
    <property type="match status" value="1"/>
</dbReference>
<organism evidence="14 15">
    <name type="scientific">Cylindrobasidium torrendii FP15055 ss-10</name>
    <dbReference type="NCBI Taxonomy" id="1314674"/>
    <lineage>
        <taxon>Eukaryota</taxon>
        <taxon>Fungi</taxon>
        <taxon>Dikarya</taxon>
        <taxon>Basidiomycota</taxon>
        <taxon>Agaricomycotina</taxon>
        <taxon>Agaricomycetes</taxon>
        <taxon>Agaricomycetidae</taxon>
        <taxon>Agaricales</taxon>
        <taxon>Marasmiineae</taxon>
        <taxon>Physalacriaceae</taxon>
        <taxon>Cylindrobasidium</taxon>
    </lineage>
</organism>
<dbReference type="InterPro" id="IPR014758">
    <property type="entry name" value="Met-tRNA_synth"/>
</dbReference>
<evidence type="ECO:0000256" key="10">
    <source>
        <dbReference type="ARBA" id="ARBA00030904"/>
    </source>
</evidence>
<comment type="similarity">
    <text evidence="2 11">Belongs to the class-I aminoacyl-tRNA synthetase family.</text>
</comment>
<dbReference type="PANTHER" id="PTHR43326">
    <property type="entry name" value="METHIONYL-TRNA SYNTHETASE"/>
    <property type="match status" value="1"/>
</dbReference>
<evidence type="ECO:0000259" key="13">
    <source>
        <dbReference type="Pfam" id="PF19303"/>
    </source>
</evidence>
<evidence type="ECO:0000256" key="4">
    <source>
        <dbReference type="ARBA" id="ARBA00022598"/>
    </source>
</evidence>
<keyword evidence="6 11" id="KW-0067">ATP-binding</keyword>
<dbReference type="EMBL" id="KN880653">
    <property type="protein sequence ID" value="KIY64123.1"/>
    <property type="molecule type" value="Genomic_DNA"/>
</dbReference>
<name>A0A0D7B0F6_9AGAR</name>
<dbReference type="InterPro" id="IPR033911">
    <property type="entry name" value="MetRS_core"/>
</dbReference>
<proteinExistence type="inferred from homology"/>
<feature type="domain" description="Methionyl-tRNA synthetase anticodon-binding" evidence="13">
    <location>
        <begin position="425"/>
        <end position="511"/>
    </location>
</feature>
<keyword evidence="15" id="KW-1185">Reference proteome</keyword>
<evidence type="ECO:0000256" key="9">
    <source>
        <dbReference type="ARBA" id="ARBA00026124"/>
    </source>
</evidence>
<dbReference type="GO" id="GO:0006431">
    <property type="term" value="P:methionyl-tRNA aminoacylation"/>
    <property type="evidence" value="ECO:0007669"/>
    <property type="project" value="InterPro"/>
</dbReference>
<evidence type="ECO:0000259" key="12">
    <source>
        <dbReference type="Pfam" id="PF09334"/>
    </source>
</evidence>
<dbReference type="InterPro" id="IPR001412">
    <property type="entry name" value="aa-tRNA-synth_I_CS"/>
</dbReference>
<dbReference type="SUPFAM" id="SSF52374">
    <property type="entry name" value="Nucleotidylyl transferase"/>
    <property type="match status" value="1"/>
</dbReference>
<evidence type="ECO:0000256" key="1">
    <source>
        <dbReference type="ARBA" id="ARBA00004496"/>
    </source>
</evidence>
<dbReference type="GO" id="GO:0005524">
    <property type="term" value="F:ATP binding"/>
    <property type="evidence" value="ECO:0007669"/>
    <property type="project" value="UniProtKB-KW"/>
</dbReference>
<dbReference type="InterPro" id="IPR023457">
    <property type="entry name" value="Met-tRNA_synth_2"/>
</dbReference>
<keyword evidence="5 11" id="KW-0547">Nucleotide-binding</keyword>
<dbReference type="Proteomes" id="UP000054007">
    <property type="component" value="Unassembled WGS sequence"/>
</dbReference>
<dbReference type="InterPro" id="IPR015413">
    <property type="entry name" value="Methionyl/Leucyl_tRNA_Synth"/>
</dbReference>
<protein>
    <recommendedName>
        <fullName evidence="9">Methionine--tRNA ligase, mitochondrial</fullName>
        <ecNumber evidence="3">6.1.1.10</ecNumber>
    </recommendedName>
    <alternativeName>
        <fullName evidence="10">Methionyl-tRNA synthetase</fullName>
    </alternativeName>
</protein>
<feature type="domain" description="Methionyl/Leucyl tRNA synthetase" evidence="12">
    <location>
        <begin position="29"/>
        <end position="391"/>
    </location>
</feature>
<evidence type="ECO:0000256" key="8">
    <source>
        <dbReference type="ARBA" id="ARBA00023146"/>
    </source>
</evidence>
<dbReference type="PROSITE" id="PS00178">
    <property type="entry name" value="AA_TRNA_LIGASE_I"/>
    <property type="match status" value="1"/>
</dbReference>
<evidence type="ECO:0000313" key="14">
    <source>
        <dbReference type="EMBL" id="KIY64123.1"/>
    </source>
</evidence>
<evidence type="ECO:0000256" key="7">
    <source>
        <dbReference type="ARBA" id="ARBA00022917"/>
    </source>
</evidence>
<keyword evidence="4 11" id="KW-0436">Ligase</keyword>
<evidence type="ECO:0000313" key="15">
    <source>
        <dbReference type="Proteomes" id="UP000054007"/>
    </source>
</evidence>
<dbReference type="PRINTS" id="PR01041">
    <property type="entry name" value="TRNASYNTHMET"/>
</dbReference>
<dbReference type="EC" id="6.1.1.10" evidence="3"/>
<evidence type="ECO:0000256" key="3">
    <source>
        <dbReference type="ARBA" id="ARBA00012838"/>
    </source>
</evidence>
<sequence>MSASVGCIRRRIPHISSARRWQSTNSKPYYVTTPIFYPNAVPHIGHLYSILIADIFSRFAALRNPSRGSVFVTGTDEHGLKIQKAAQAKGLDPQEFCDSLSVHFRKLAEKANASHTYFIRTTDQAHKDAVQHVWRELEKQGLIYKGTYSGWYSVTDETFYTDNMVTHIPATPTSPAHTIANETSSIVEHSVESNYMFRLSAFADRLREHYLSRPDSIFPVQHYTYTLKSLTDLEDISVSRPRSRLSWGIPVPSDPDHTIYVWIDALANYLTAIGYPNTTTTWPPDLQVIGKDIVKFHTVYFPAMLLALGLPLQKRVLAHAHWTSAQKKMSKSVGNTTDPFAAMDEYGVDQVRYFMAIVGGNFRTDVDWSEVQLKKEVTELKNVLGNFLMRITSAKIRGIVAAGDVKNGTDPRYDALRDMARALPERVAKEMDAMEVGAGLKAIMDMLKLANKTMTDVEPWTGKDPAATTTAFVVSVEALRVAGICLQPFLPDVARRLLDALGVPKNERSWDAANGGGSVGEVQSVKLF</sequence>
<dbReference type="InterPro" id="IPR041872">
    <property type="entry name" value="Anticodon_Met"/>
</dbReference>
<evidence type="ECO:0000256" key="6">
    <source>
        <dbReference type="ARBA" id="ARBA00022840"/>
    </source>
</evidence>
<dbReference type="AlphaFoldDB" id="A0A0D7B0F6"/>
<dbReference type="Pfam" id="PF09334">
    <property type="entry name" value="tRNA-synt_1g"/>
    <property type="match status" value="1"/>
</dbReference>
<keyword evidence="7 11" id="KW-0648">Protein biosynthesis</keyword>
<gene>
    <name evidence="14" type="ORF">CYLTODRAFT_425519</name>
</gene>
<dbReference type="OrthoDB" id="24670at2759"/>
<evidence type="ECO:0000256" key="11">
    <source>
        <dbReference type="RuleBase" id="RU363039"/>
    </source>
</evidence>
<evidence type="ECO:0000256" key="5">
    <source>
        <dbReference type="ARBA" id="ARBA00022741"/>
    </source>
</evidence>
<comment type="subcellular location">
    <subcellularLocation>
        <location evidence="1">Cytoplasm</location>
    </subcellularLocation>
</comment>
<dbReference type="Gene3D" id="2.170.220.10">
    <property type="match status" value="1"/>
</dbReference>
<dbReference type="PANTHER" id="PTHR43326:SF1">
    <property type="entry name" value="METHIONINE--TRNA LIGASE, MITOCHONDRIAL"/>
    <property type="match status" value="1"/>
</dbReference>
<dbReference type="GO" id="GO:0004825">
    <property type="term" value="F:methionine-tRNA ligase activity"/>
    <property type="evidence" value="ECO:0007669"/>
    <property type="project" value="UniProtKB-EC"/>
</dbReference>
<dbReference type="InterPro" id="IPR014729">
    <property type="entry name" value="Rossmann-like_a/b/a_fold"/>
</dbReference>
<dbReference type="GO" id="GO:0005737">
    <property type="term" value="C:cytoplasm"/>
    <property type="evidence" value="ECO:0007669"/>
    <property type="project" value="UniProtKB-SubCell"/>
</dbReference>
<dbReference type="Gene3D" id="1.10.730.10">
    <property type="entry name" value="Isoleucyl-tRNA Synthetase, Domain 1"/>
    <property type="match status" value="1"/>
</dbReference>
<dbReference type="SUPFAM" id="SSF47323">
    <property type="entry name" value="Anticodon-binding domain of a subclass of class I aminoacyl-tRNA synthetases"/>
    <property type="match status" value="1"/>
</dbReference>
<evidence type="ECO:0000256" key="2">
    <source>
        <dbReference type="ARBA" id="ARBA00005594"/>
    </source>
</evidence>
<dbReference type="Gene3D" id="3.40.50.620">
    <property type="entry name" value="HUPs"/>
    <property type="match status" value="1"/>
</dbReference>
<dbReference type="STRING" id="1314674.A0A0D7B0F6"/>
<accession>A0A0D7B0F6</accession>
<dbReference type="FunFam" id="2.170.220.10:FF:000002">
    <property type="entry name" value="Methionine--tRNA ligase"/>
    <property type="match status" value="1"/>
</dbReference>
<keyword evidence="8 11" id="KW-0030">Aminoacyl-tRNA synthetase</keyword>
<reference evidence="14 15" key="1">
    <citation type="journal article" date="2015" name="Fungal Genet. Biol.">
        <title>Evolution of novel wood decay mechanisms in Agaricales revealed by the genome sequences of Fistulina hepatica and Cylindrobasidium torrendii.</title>
        <authorList>
            <person name="Floudas D."/>
            <person name="Held B.W."/>
            <person name="Riley R."/>
            <person name="Nagy L.G."/>
            <person name="Koehler G."/>
            <person name="Ransdell A.S."/>
            <person name="Younus H."/>
            <person name="Chow J."/>
            <person name="Chiniquy J."/>
            <person name="Lipzen A."/>
            <person name="Tritt A."/>
            <person name="Sun H."/>
            <person name="Haridas S."/>
            <person name="LaButti K."/>
            <person name="Ohm R.A."/>
            <person name="Kues U."/>
            <person name="Blanchette R.A."/>
            <person name="Grigoriev I.V."/>
            <person name="Minto R.E."/>
            <person name="Hibbett D.S."/>
        </authorList>
    </citation>
    <scope>NUCLEOTIDE SEQUENCE [LARGE SCALE GENOMIC DNA]</scope>
    <source>
        <strain evidence="14 15">FP15055 ss-10</strain>
    </source>
</reference>